<dbReference type="EMBL" id="BGZK01002374">
    <property type="protein sequence ID" value="GBP93423.1"/>
    <property type="molecule type" value="Genomic_DNA"/>
</dbReference>
<protein>
    <submittedName>
        <fullName evidence="2">Uncharacterized protein</fullName>
    </submittedName>
</protein>
<accession>A0A4C2A2I1</accession>
<feature type="compositionally biased region" description="Basic and acidic residues" evidence="1">
    <location>
        <begin position="69"/>
        <end position="81"/>
    </location>
</feature>
<dbReference type="AlphaFoldDB" id="A0A4C2A2I1"/>
<keyword evidence="3" id="KW-1185">Reference proteome</keyword>
<evidence type="ECO:0000256" key="1">
    <source>
        <dbReference type="SAM" id="MobiDB-lite"/>
    </source>
</evidence>
<feature type="region of interest" description="Disordered" evidence="1">
    <location>
        <begin position="296"/>
        <end position="321"/>
    </location>
</feature>
<name>A0A4C2A2I1_EUMVA</name>
<sequence>MPRRYCAGISDPARRRIPNPVLRVGRSSIPSLYQDIRFPEPTGSEPWQQQLRGHVTHCRHCLPFKSAPKKADQRSSIEAETPRSPSPEPYAEITLNSTAYAALAVEAGERRALSPLPTLSHQTYAAMAASPPCPKSQLQDNERISPGPPTAVTGTTSSGKPAQLDAAARKNHITWFCYAPVTEANKDRYPGTAGGHRSDAIITALQELGFPAEYARPIPPAKEDRGACSTLDSGTPSKMDSATVWVNTLLNMPEVTIEGWRGRAGPLNAIAARCSGIYRQLPPAASMRTAVKVTARLQGGTKTRAQTPRPSPGKRQEMSGV</sequence>
<evidence type="ECO:0000313" key="2">
    <source>
        <dbReference type="EMBL" id="GBP93423.1"/>
    </source>
</evidence>
<evidence type="ECO:0000313" key="3">
    <source>
        <dbReference type="Proteomes" id="UP000299102"/>
    </source>
</evidence>
<feature type="region of interest" description="Disordered" evidence="1">
    <location>
        <begin position="129"/>
        <end position="165"/>
    </location>
</feature>
<proteinExistence type="predicted"/>
<organism evidence="2 3">
    <name type="scientific">Eumeta variegata</name>
    <name type="common">Bagworm moth</name>
    <name type="synonym">Eumeta japonica</name>
    <dbReference type="NCBI Taxonomy" id="151549"/>
    <lineage>
        <taxon>Eukaryota</taxon>
        <taxon>Metazoa</taxon>
        <taxon>Ecdysozoa</taxon>
        <taxon>Arthropoda</taxon>
        <taxon>Hexapoda</taxon>
        <taxon>Insecta</taxon>
        <taxon>Pterygota</taxon>
        <taxon>Neoptera</taxon>
        <taxon>Endopterygota</taxon>
        <taxon>Lepidoptera</taxon>
        <taxon>Glossata</taxon>
        <taxon>Ditrysia</taxon>
        <taxon>Tineoidea</taxon>
        <taxon>Psychidae</taxon>
        <taxon>Oiketicinae</taxon>
        <taxon>Eumeta</taxon>
    </lineage>
</organism>
<reference evidence="2 3" key="1">
    <citation type="journal article" date="2019" name="Commun. Biol.">
        <title>The bagworm genome reveals a unique fibroin gene that provides high tensile strength.</title>
        <authorList>
            <person name="Kono N."/>
            <person name="Nakamura H."/>
            <person name="Ohtoshi R."/>
            <person name="Tomita M."/>
            <person name="Numata K."/>
            <person name="Arakawa K."/>
        </authorList>
    </citation>
    <scope>NUCLEOTIDE SEQUENCE [LARGE SCALE GENOMIC DNA]</scope>
</reference>
<dbReference type="Proteomes" id="UP000299102">
    <property type="component" value="Unassembled WGS sequence"/>
</dbReference>
<feature type="region of interest" description="Disordered" evidence="1">
    <location>
        <begin position="217"/>
        <end position="236"/>
    </location>
</feature>
<gene>
    <name evidence="2" type="ORF">EVAR_50315_1</name>
</gene>
<dbReference type="OrthoDB" id="6379801at2759"/>
<feature type="region of interest" description="Disordered" evidence="1">
    <location>
        <begin position="66"/>
        <end position="90"/>
    </location>
</feature>
<comment type="caution">
    <text evidence="2">The sequence shown here is derived from an EMBL/GenBank/DDBJ whole genome shotgun (WGS) entry which is preliminary data.</text>
</comment>